<evidence type="ECO:0000256" key="4">
    <source>
        <dbReference type="ARBA" id="ARBA00023163"/>
    </source>
</evidence>
<dbReference type="InterPro" id="IPR004111">
    <property type="entry name" value="Repressor_TetR_C"/>
</dbReference>
<keyword evidence="1" id="KW-0678">Repressor</keyword>
<comment type="caution">
    <text evidence="7">The sequence shown here is derived from an EMBL/GenBank/DDBJ whole genome shotgun (WGS) entry which is preliminary data.</text>
</comment>
<keyword evidence="2" id="KW-0805">Transcription regulation</keyword>
<dbReference type="AlphaFoldDB" id="A0A9W6KH29"/>
<evidence type="ECO:0000256" key="5">
    <source>
        <dbReference type="PROSITE-ProRule" id="PRU00335"/>
    </source>
</evidence>
<accession>A0A9W6KH29</accession>
<keyword evidence="3 5" id="KW-0238">DNA-binding</keyword>
<name>A0A9W6KH29_9ACTN</name>
<organism evidence="7 8">
    <name type="scientific">Dactylosporangium matsuzakiense</name>
    <dbReference type="NCBI Taxonomy" id="53360"/>
    <lineage>
        <taxon>Bacteria</taxon>
        <taxon>Bacillati</taxon>
        <taxon>Actinomycetota</taxon>
        <taxon>Actinomycetes</taxon>
        <taxon>Micromonosporales</taxon>
        <taxon>Micromonosporaceae</taxon>
        <taxon>Dactylosporangium</taxon>
    </lineage>
</organism>
<dbReference type="EMBL" id="BSFP01000019">
    <property type="protein sequence ID" value="GLL01952.1"/>
    <property type="molecule type" value="Genomic_DNA"/>
</dbReference>
<dbReference type="GO" id="GO:0046677">
    <property type="term" value="P:response to antibiotic"/>
    <property type="evidence" value="ECO:0007669"/>
    <property type="project" value="InterPro"/>
</dbReference>
<dbReference type="Pfam" id="PF02909">
    <property type="entry name" value="TetR_C_1"/>
    <property type="match status" value="1"/>
</dbReference>
<keyword evidence="8" id="KW-1185">Reference proteome</keyword>
<evidence type="ECO:0000313" key="7">
    <source>
        <dbReference type="EMBL" id="GLL01952.1"/>
    </source>
</evidence>
<evidence type="ECO:0000256" key="1">
    <source>
        <dbReference type="ARBA" id="ARBA00022491"/>
    </source>
</evidence>
<dbReference type="PRINTS" id="PR00400">
    <property type="entry name" value="TETREPRESSOR"/>
</dbReference>
<evidence type="ECO:0000256" key="3">
    <source>
        <dbReference type="ARBA" id="ARBA00023125"/>
    </source>
</evidence>
<proteinExistence type="predicted"/>
<dbReference type="GO" id="GO:0000976">
    <property type="term" value="F:transcription cis-regulatory region binding"/>
    <property type="evidence" value="ECO:0007669"/>
    <property type="project" value="TreeGrafter"/>
</dbReference>
<dbReference type="SUPFAM" id="SSF48498">
    <property type="entry name" value="Tetracyclin repressor-like, C-terminal domain"/>
    <property type="match status" value="1"/>
</dbReference>
<dbReference type="GO" id="GO:0003700">
    <property type="term" value="F:DNA-binding transcription factor activity"/>
    <property type="evidence" value="ECO:0007669"/>
    <property type="project" value="TreeGrafter"/>
</dbReference>
<dbReference type="Proteomes" id="UP001143480">
    <property type="component" value="Unassembled WGS sequence"/>
</dbReference>
<dbReference type="PANTHER" id="PTHR30055">
    <property type="entry name" value="HTH-TYPE TRANSCRIPTIONAL REGULATOR RUTR"/>
    <property type="match status" value="1"/>
</dbReference>
<feature type="DNA-binding region" description="H-T-H motif" evidence="5">
    <location>
        <begin position="35"/>
        <end position="54"/>
    </location>
</feature>
<dbReference type="Gene3D" id="1.10.357.10">
    <property type="entry name" value="Tetracycline Repressor, domain 2"/>
    <property type="match status" value="1"/>
</dbReference>
<dbReference type="InterPro" id="IPR009057">
    <property type="entry name" value="Homeodomain-like_sf"/>
</dbReference>
<dbReference type="InterPro" id="IPR001647">
    <property type="entry name" value="HTH_TetR"/>
</dbReference>
<dbReference type="InterPro" id="IPR003012">
    <property type="entry name" value="Tet_transcr_reg_TetR"/>
</dbReference>
<evidence type="ECO:0000259" key="6">
    <source>
        <dbReference type="PROSITE" id="PS50977"/>
    </source>
</evidence>
<keyword evidence="4" id="KW-0804">Transcription</keyword>
<feature type="domain" description="HTH tetR-type" evidence="6">
    <location>
        <begin position="12"/>
        <end position="72"/>
    </location>
</feature>
<dbReference type="SUPFAM" id="SSF46689">
    <property type="entry name" value="Homeodomain-like"/>
    <property type="match status" value="1"/>
</dbReference>
<dbReference type="RefSeq" id="WP_261961736.1">
    <property type="nucleotide sequence ID" value="NZ_BAAAXA010000001.1"/>
</dbReference>
<dbReference type="PANTHER" id="PTHR30055:SF151">
    <property type="entry name" value="TRANSCRIPTIONAL REGULATORY PROTEIN"/>
    <property type="match status" value="1"/>
</dbReference>
<dbReference type="Pfam" id="PF00440">
    <property type="entry name" value="TetR_N"/>
    <property type="match status" value="1"/>
</dbReference>
<evidence type="ECO:0000256" key="2">
    <source>
        <dbReference type="ARBA" id="ARBA00023015"/>
    </source>
</evidence>
<dbReference type="PROSITE" id="PS50977">
    <property type="entry name" value="HTH_TETR_2"/>
    <property type="match status" value="1"/>
</dbReference>
<dbReference type="GO" id="GO:0045892">
    <property type="term" value="P:negative regulation of DNA-templated transcription"/>
    <property type="evidence" value="ECO:0007669"/>
    <property type="project" value="InterPro"/>
</dbReference>
<sequence>MAAKRQRGERAGITRAQVLDKALELVDRVGLGGLTMRALGAELGVEAMTLYHYVPNKDALIDGLVERVFTAATPAAAGDDWREHLRAYAHELRMLLLEHPGVLPVIVRPAATPATLDAVETGLQVLTGAGFRLGTALDAINTLTLFVISHTAAEVAIGETAPPPLDAERHPLLLAAATTNAGGDDFTRFAFAVEALLTGFDEAR</sequence>
<evidence type="ECO:0000313" key="8">
    <source>
        <dbReference type="Proteomes" id="UP001143480"/>
    </source>
</evidence>
<protein>
    <submittedName>
        <fullName evidence="7">TetR family transcriptional regulator</fullName>
    </submittedName>
</protein>
<gene>
    <name evidence="7" type="ORF">GCM10017581_036940</name>
</gene>
<dbReference type="InterPro" id="IPR036271">
    <property type="entry name" value="Tet_transcr_reg_TetR-rel_C_sf"/>
</dbReference>
<reference evidence="7" key="2">
    <citation type="submission" date="2023-01" db="EMBL/GenBank/DDBJ databases">
        <authorList>
            <person name="Sun Q."/>
            <person name="Evtushenko L."/>
        </authorList>
    </citation>
    <scope>NUCLEOTIDE SEQUENCE</scope>
    <source>
        <strain evidence="7">VKM Ac-1321</strain>
    </source>
</reference>
<reference evidence="7" key="1">
    <citation type="journal article" date="2014" name="Int. J. Syst. Evol. Microbiol.">
        <title>Complete genome sequence of Corynebacterium casei LMG S-19264T (=DSM 44701T), isolated from a smear-ripened cheese.</title>
        <authorList>
            <consortium name="US DOE Joint Genome Institute (JGI-PGF)"/>
            <person name="Walter F."/>
            <person name="Albersmeier A."/>
            <person name="Kalinowski J."/>
            <person name="Ruckert C."/>
        </authorList>
    </citation>
    <scope>NUCLEOTIDE SEQUENCE</scope>
    <source>
        <strain evidence="7">VKM Ac-1321</strain>
    </source>
</reference>
<dbReference type="InterPro" id="IPR050109">
    <property type="entry name" value="HTH-type_TetR-like_transc_reg"/>
</dbReference>